<dbReference type="Gene3D" id="1.25.40.10">
    <property type="entry name" value="Tetratricopeptide repeat domain"/>
    <property type="match status" value="2"/>
</dbReference>
<sequence>MRYPPPGYYKDLVFPTRFLIPIRFNYSFAISCDVESNPEALIVIQRKQGKAVHGHVIKYGINPDAHLWFSLVDFIDAEVKDGLSFYCDMRKDGEKPNGFTLATVLKDCSMRTEIGFGEQVHVEVIKIGFFVDIFVGSSLVDLYAKCSEMDFANGAFLSVPEWIMQHLGVHCLMGDVQTLVNWGEKPSLCILRSSKLVLSLTNIKARQRKPRVILPNGHKGIRPNQFILASLVSAATDLGDQAYAESIHACICKYGFEYDNFTNNALLVMYMKLGSVQKGYISYRDLASWNALLSGFDDDATSHQGPRMFKQMLVEGFKPDMYTLLQHLRNFTCLSDVKLRKKDLLAWTAIISAYISSDEVYRAVNCFCQMQKEVLKPNEFALSSCLSGCSDLATQETRKQFHSWALKLGMARATHVASALVNMSKLTS</sequence>
<evidence type="ECO:0000313" key="3">
    <source>
        <dbReference type="EMBL" id="KAF7142467.1"/>
    </source>
</evidence>
<evidence type="ECO:0008006" key="5">
    <source>
        <dbReference type="Google" id="ProtNLM"/>
    </source>
</evidence>
<name>A0A834LNN4_RHOSS</name>
<gene>
    <name evidence="3" type="ORF">RHSIM_Rhsim05G0034000</name>
</gene>
<comment type="caution">
    <text evidence="3">The sequence shown here is derived from an EMBL/GenBank/DDBJ whole genome shotgun (WGS) entry which is preliminary data.</text>
</comment>
<dbReference type="AlphaFoldDB" id="A0A834LNN4"/>
<keyword evidence="4" id="KW-1185">Reference proteome</keyword>
<dbReference type="GO" id="GO:0009451">
    <property type="term" value="P:RNA modification"/>
    <property type="evidence" value="ECO:0007669"/>
    <property type="project" value="InterPro"/>
</dbReference>
<evidence type="ECO:0000313" key="4">
    <source>
        <dbReference type="Proteomes" id="UP000626092"/>
    </source>
</evidence>
<dbReference type="PANTHER" id="PTHR47926">
    <property type="entry name" value="PENTATRICOPEPTIDE REPEAT-CONTAINING PROTEIN"/>
    <property type="match status" value="1"/>
</dbReference>
<feature type="repeat" description="PPR" evidence="2">
    <location>
        <begin position="343"/>
        <end position="377"/>
    </location>
</feature>
<dbReference type="PANTHER" id="PTHR47926:SF425">
    <property type="entry name" value="REPEAT (TPR)-LIKE SUPERFAMILY PROTEIN, PUTATIVE-RELATED"/>
    <property type="match status" value="1"/>
</dbReference>
<dbReference type="GO" id="GO:0003723">
    <property type="term" value="F:RNA binding"/>
    <property type="evidence" value="ECO:0007669"/>
    <property type="project" value="InterPro"/>
</dbReference>
<dbReference type="NCBIfam" id="TIGR00756">
    <property type="entry name" value="PPR"/>
    <property type="match status" value="1"/>
</dbReference>
<dbReference type="PROSITE" id="PS51375">
    <property type="entry name" value="PPR"/>
    <property type="match status" value="2"/>
</dbReference>
<dbReference type="InterPro" id="IPR046960">
    <property type="entry name" value="PPR_At4g14850-like_plant"/>
</dbReference>
<dbReference type="EMBL" id="WJXA01000005">
    <property type="protein sequence ID" value="KAF7142467.1"/>
    <property type="molecule type" value="Genomic_DNA"/>
</dbReference>
<reference evidence="3" key="1">
    <citation type="submission" date="2019-11" db="EMBL/GenBank/DDBJ databases">
        <authorList>
            <person name="Liu Y."/>
            <person name="Hou J."/>
            <person name="Li T.-Q."/>
            <person name="Guan C.-H."/>
            <person name="Wu X."/>
            <person name="Wu H.-Z."/>
            <person name="Ling F."/>
            <person name="Zhang R."/>
            <person name="Shi X.-G."/>
            <person name="Ren J.-P."/>
            <person name="Chen E.-F."/>
            <person name="Sun J.-M."/>
        </authorList>
    </citation>
    <scope>NUCLEOTIDE SEQUENCE</scope>
    <source>
        <strain evidence="3">Adult_tree_wgs_1</strain>
        <tissue evidence="3">Leaves</tissue>
    </source>
</reference>
<organism evidence="3 4">
    <name type="scientific">Rhododendron simsii</name>
    <name type="common">Sims's rhododendron</name>
    <dbReference type="NCBI Taxonomy" id="118357"/>
    <lineage>
        <taxon>Eukaryota</taxon>
        <taxon>Viridiplantae</taxon>
        <taxon>Streptophyta</taxon>
        <taxon>Embryophyta</taxon>
        <taxon>Tracheophyta</taxon>
        <taxon>Spermatophyta</taxon>
        <taxon>Magnoliopsida</taxon>
        <taxon>eudicotyledons</taxon>
        <taxon>Gunneridae</taxon>
        <taxon>Pentapetalae</taxon>
        <taxon>asterids</taxon>
        <taxon>Ericales</taxon>
        <taxon>Ericaceae</taxon>
        <taxon>Ericoideae</taxon>
        <taxon>Rhodoreae</taxon>
        <taxon>Rhododendron</taxon>
    </lineage>
</organism>
<dbReference type="InterPro" id="IPR002885">
    <property type="entry name" value="PPR_rpt"/>
</dbReference>
<evidence type="ECO:0000256" key="1">
    <source>
        <dbReference type="ARBA" id="ARBA00022737"/>
    </source>
</evidence>
<proteinExistence type="predicted"/>
<keyword evidence="1" id="KW-0677">Repeat</keyword>
<dbReference type="OrthoDB" id="1489723at2759"/>
<dbReference type="Proteomes" id="UP000626092">
    <property type="component" value="Unassembled WGS sequence"/>
</dbReference>
<evidence type="ECO:0000256" key="2">
    <source>
        <dbReference type="PROSITE-ProRule" id="PRU00708"/>
    </source>
</evidence>
<protein>
    <recommendedName>
        <fullName evidence="5">Pentatricopeptide repeat-containing protein</fullName>
    </recommendedName>
</protein>
<feature type="repeat" description="PPR" evidence="2">
    <location>
        <begin position="285"/>
        <end position="319"/>
    </location>
</feature>
<dbReference type="InterPro" id="IPR011990">
    <property type="entry name" value="TPR-like_helical_dom_sf"/>
</dbReference>
<accession>A0A834LNN4</accession>